<dbReference type="InterPro" id="IPR045647">
    <property type="entry name" value="DUF6401"/>
</dbReference>
<gene>
    <name evidence="1" type="ORF">HNR25_003252</name>
</gene>
<reference evidence="1 2" key="1">
    <citation type="submission" date="2020-08" db="EMBL/GenBank/DDBJ databases">
        <title>Sequencing the genomes of 1000 actinobacteria strains.</title>
        <authorList>
            <person name="Klenk H.-P."/>
        </authorList>
    </citation>
    <scope>NUCLEOTIDE SEQUENCE [LARGE SCALE GENOMIC DNA]</scope>
    <source>
        <strain evidence="1 2">DSM 44593</strain>
    </source>
</reference>
<comment type="caution">
    <text evidence="1">The sequence shown here is derived from an EMBL/GenBank/DDBJ whole genome shotgun (WGS) entry which is preliminary data.</text>
</comment>
<dbReference type="Proteomes" id="UP000578077">
    <property type="component" value="Unassembled WGS sequence"/>
</dbReference>
<dbReference type="AlphaFoldDB" id="A0A841EJA6"/>
<proteinExistence type="predicted"/>
<protein>
    <submittedName>
        <fullName evidence="1">Uncharacterized protein</fullName>
    </submittedName>
</protein>
<evidence type="ECO:0000313" key="1">
    <source>
        <dbReference type="EMBL" id="MBB5999501.1"/>
    </source>
</evidence>
<dbReference type="RefSeq" id="WP_184636349.1">
    <property type="nucleotide sequence ID" value="NZ_BAABKT010000039.1"/>
</dbReference>
<keyword evidence="2" id="KW-1185">Reference proteome</keyword>
<evidence type="ECO:0000313" key="2">
    <source>
        <dbReference type="Proteomes" id="UP000578077"/>
    </source>
</evidence>
<dbReference type="Pfam" id="PF19939">
    <property type="entry name" value="DUF6401"/>
    <property type="match status" value="1"/>
</dbReference>
<dbReference type="EMBL" id="JACHLY010000001">
    <property type="protein sequence ID" value="MBB5999501.1"/>
    <property type="molecule type" value="Genomic_DNA"/>
</dbReference>
<accession>A0A841EJA6</accession>
<organism evidence="1 2">
    <name type="scientific">Streptomonospora salina</name>
    <dbReference type="NCBI Taxonomy" id="104205"/>
    <lineage>
        <taxon>Bacteria</taxon>
        <taxon>Bacillati</taxon>
        <taxon>Actinomycetota</taxon>
        <taxon>Actinomycetes</taxon>
        <taxon>Streptosporangiales</taxon>
        <taxon>Nocardiopsidaceae</taxon>
        <taxon>Streptomonospora</taxon>
    </lineage>
</organism>
<sequence>MRPGYFAEGPLARLTREFGLFGPLGDSTEPWMTAELDQHAAAVRDSIGADGDRLTGQGLSRYLDGFMDGCRERGWHSSCDGYDWETLRVLAVLRLAKEHGFVR</sequence>
<name>A0A841EJA6_9ACTN</name>